<reference evidence="3" key="1">
    <citation type="journal article" date="2019" name="Int. J. Syst. Evol. Microbiol.">
        <title>The Global Catalogue of Microorganisms (GCM) 10K type strain sequencing project: providing services to taxonomists for standard genome sequencing and annotation.</title>
        <authorList>
            <consortium name="The Broad Institute Genomics Platform"/>
            <consortium name="The Broad Institute Genome Sequencing Center for Infectious Disease"/>
            <person name="Wu L."/>
            <person name="Ma J."/>
        </authorList>
    </citation>
    <scope>NUCLEOTIDE SEQUENCE [LARGE SCALE GENOMIC DNA]</scope>
    <source>
        <strain evidence="3">JCM 31486</strain>
    </source>
</reference>
<dbReference type="InterPro" id="IPR051448">
    <property type="entry name" value="CdaR-like_regulators"/>
</dbReference>
<accession>A0ABW3MPB9</accession>
<proteinExistence type="predicted"/>
<gene>
    <name evidence="2" type="ORF">ACFQ1S_46065</name>
</gene>
<dbReference type="Pfam" id="PF13556">
    <property type="entry name" value="HTH_30"/>
    <property type="match status" value="1"/>
</dbReference>
<comment type="caution">
    <text evidence="2">The sequence shown here is derived from an EMBL/GenBank/DDBJ whole genome shotgun (WGS) entry which is preliminary data.</text>
</comment>
<evidence type="ECO:0000313" key="2">
    <source>
        <dbReference type="EMBL" id="MFD1052440.1"/>
    </source>
</evidence>
<dbReference type="PANTHER" id="PTHR33744:SF1">
    <property type="entry name" value="DNA-BINDING TRANSCRIPTIONAL ACTIVATOR ADER"/>
    <property type="match status" value="1"/>
</dbReference>
<feature type="non-terminal residue" evidence="2">
    <location>
        <position position="1"/>
    </location>
</feature>
<dbReference type="InterPro" id="IPR042070">
    <property type="entry name" value="PucR_C-HTH_sf"/>
</dbReference>
<evidence type="ECO:0000259" key="1">
    <source>
        <dbReference type="Pfam" id="PF13556"/>
    </source>
</evidence>
<dbReference type="PANTHER" id="PTHR33744">
    <property type="entry name" value="CARBOHYDRATE DIACID REGULATOR"/>
    <property type="match status" value="1"/>
</dbReference>
<sequence length="129" mass="14079">PSLVSDRYVQLTPAYTGGAEMASGTVVKKTASPVELDDLYASVNKLTTQLGPNGANKNGSVSQLLDTLRTYFACGTNLARTKDELHIHVNTVVQRLERIESLLGPGWNSPDRALELQLALRLRSLTENR</sequence>
<organism evidence="2 3">
    <name type="scientific">Kibdelosporangium lantanae</name>
    <dbReference type="NCBI Taxonomy" id="1497396"/>
    <lineage>
        <taxon>Bacteria</taxon>
        <taxon>Bacillati</taxon>
        <taxon>Actinomycetota</taxon>
        <taxon>Actinomycetes</taxon>
        <taxon>Pseudonocardiales</taxon>
        <taxon>Pseudonocardiaceae</taxon>
        <taxon>Kibdelosporangium</taxon>
    </lineage>
</organism>
<dbReference type="InterPro" id="IPR025736">
    <property type="entry name" value="PucR_C-HTH_dom"/>
</dbReference>
<name>A0ABW3MPB9_9PSEU</name>
<dbReference type="Proteomes" id="UP001597045">
    <property type="component" value="Unassembled WGS sequence"/>
</dbReference>
<feature type="domain" description="PucR C-terminal helix-turn-helix" evidence="1">
    <location>
        <begin position="64"/>
        <end position="122"/>
    </location>
</feature>
<evidence type="ECO:0000313" key="3">
    <source>
        <dbReference type="Proteomes" id="UP001597045"/>
    </source>
</evidence>
<dbReference type="Gene3D" id="1.10.10.2840">
    <property type="entry name" value="PucR C-terminal helix-turn-helix domain"/>
    <property type="match status" value="1"/>
</dbReference>
<keyword evidence="3" id="KW-1185">Reference proteome</keyword>
<protein>
    <submittedName>
        <fullName evidence="2">Helix-turn-helix domain-containing protein</fullName>
    </submittedName>
</protein>
<dbReference type="EMBL" id="JBHTIS010004421">
    <property type="protein sequence ID" value="MFD1052440.1"/>
    <property type="molecule type" value="Genomic_DNA"/>
</dbReference>